<evidence type="ECO:0000313" key="1">
    <source>
        <dbReference type="EMBL" id="TCZ65670.1"/>
    </source>
</evidence>
<dbReference type="AlphaFoldDB" id="A0A4R4DUA1"/>
<name>A0A4R4DUA1_9BACT</name>
<protein>
    <submittedName>
        <fullName evidence="1">Class I SAM-dependent methyltransferase</fullName>
    </submittedName>
</protein>
<dbReference type="GO" id="GO:0032259">
    <property type="term" value="P:methylation"/>
    <property type="evidence" value="ECO:0007669"/>
    <property type="project" value="UniProtKB-KW"/>
</dbReference>
<dbReference type="PANTHER" id="PTHR43861:SF6">
    <property type="entry name" value="METHYLTRANSFERASE TYPE 11"/>
    <property type="match status" value="1"/>
</dbReference>
<dbReference type="PANTHER" id="PTHR43861">
    <property type="entry name" value="TRANS-ACONITATE 2-METHYLTRANSFERASE-RELATED"/>
    <property type="match status" value="1"/>
</dbReference>
<dbReference type="CDD" id="cd02440">
    <property type="entry name" value="AdoMet_MTases"/>
    <property type="match status" value="1"/>
</dbReference>
<evidence type="ECO:0000313" key="2">
    <source>
        <dbReference type="Proteomes" id="UP000295164"/>
    </source>
</evidence>
<dbReference type="Proteomes" id="UP000295164">
    <property type="component" value="Unassembled WGS sequence"/>
</dbReference>
<keyword evidence="2" id="KW-1185">Reference proteome</keyword>
<proteinExistence type="predicted"/>
<accession>A0A4R4DUA1</accession>
<dbReference type="Gene3D" id="3.40.50.150">
    <property type="entry name" value="Vaccinia Virus protein VP39"/>
    <property type="match status" value="1"/>
</dbReference>
<dbReference type="Pfam" id="PF13489">
    <property type="entry name" value="Methyltransf_23"/>
    <property type="match status" value="1"/>
</dbReference>
<keyword evidence="1" id="KW-0808">Transferase</keyword>
<dbReference type="InterPro" id="IPR029063">
    <property type="entry name" value="SAM-dependent_MTases_sf"/>
</dbReference>
<sequence length="300" mass="33796">MEGRVHYSQCPVCDSRSIGPVLTATDYTVSHAEFAIWECAACRLRFTQDVPDAQHIGPYYKSEEYISHSNTRKGLINRIYQRVRRTTLRQKVELVGSATGRRSGRALDVGCGTGAFLNALKNAGWSVQGLEPDDDARALAIRQYGLDVQEAAALYMLPEASFDLITLWHVLEHVHDLQGYLERLRNLLAPGGRLIVAVPNYTSGDAAIYGRYWAAYDVPRHLYHFAPQSMQVLMQRHGMRVLAEKPMWFDSVYISLLSSRYRYGQVHWLGAALAGLRSNIGALANKERCSSITYIIERSK</sequence>
<organism evidence="1 2">
    <name type="scientific">Flaviaesturariibacter aridisoli</name>
    <dbReference type="NCBI Taxonomy" id="2545761"/>
    <lineage>
        <taxon>Bacteria</taxon>
        <taxon>Pseudomonadati</taxon>
        <taxon>Bacteroidota</taxon>
        <taxon>Chitinophagia</taxon>
        <taxon>Chitinophagales</taxon>
        <taxon>Chitinophagaceae</taxon>
        <taxon>Flaviaestuariibacter</taxon>
    </lineage>
</organism>
<gene>
    <name evidence="1" type="ORF">E0486_17260</name>
</gene>
<reference evidence="1 2" key="1">
    <citation type="submission" date="2019-03" db="EMBL/GenBank/DDBJ databases">
        <authorList>
            <person name="Kim M.K.M."/>
        </authorList>
    </citation>
    <scope>NUCLEOTIDE SEQUENCE [LARGE SCALE GENOMIC DNA]</scope>
    <source>
        <strain evidence="1 2">17J68-15</strain>
    </source>
</reference>
<dbReference type="RefSeq" id="WP_131854095.1">
    <property type="nucleotide sequence ID" value="NZ_SKFH01000049.1"/>
</dbReference>
<dbReference type="SUPFAM" id="SSF53335">
    <property type="entry name" value="S-adenosyl-L-methionine-dependent methyltransferases"/>
    <property type="match status" value="1"/>
</dbReference>
<keyword evidence="1" id="KW-0489">Methyltransferase</keyword>
<dbReference type="OrthoDB" id="2370471at2"/>
<comment type="caution">
    <text evidence="1">The sequence shown here is derived from an EMBL/GenBank/DDBJ whole genome shotgun (WGS) entry which is preliminary data.</text>
</comment>
<dbReference type="GO" id="GO:0008168">
    <property type="term" value="F:methyltransferase activity"/>
    <property type="evidence" value="ECO:0007669"/>
    <property type="project" value="UniProtKB-KW"/>
</dbReference>
<dbReference type="EMBL" id="SKFH01000049">
    <property type="protein sequence ID" value="TCZ65670.1"/>
    <property type="molecule type" value="Genomic_DNA"/>
</dbReference>